<accession>A0A4U5QD26</accession>
<name>A0A4U5QD26_POPAL</name>
<sequence>MELLPSACLTRKATSMPDVPHIYNTTITLTKIIISESFELHVFNHPPRSLSLILLADKIGMPRTPALYLSLCDLDKVQIAHLQKCASDRDESQTGVGRRESLHWY</sequence>
<comment type="caution">
    <text evidence="1">The sequence shown here is derived from an EMBL/GenBank/DDBJ whole genome shotgun (WGS) entry which is preliminary data.</text>
</comment>
<protein>
    <submittedName>
        <fullName evidence="1">Uncharacterized protein</fullName>
    </submittedName>
</protein>
<reference evidence="1" key="1">
    <citation type="submission" date="2018-10" db="EMBL/GenBank/DDBJ databases">
        <title>Population genomic analysis revealed the cold adaptation of white poplar.</title>
        <authorList>
            <person name="Liu Y.-J."/>
        </authorList>
    </citation>
    <scope>NUCLEOTIDE SEQUENCE [LARGE SCALE GENOMIC DNA]</scope>
    <source>
        <strain evidence="1">PAL-ZL1</strain>
    </source>
</reference>
<gene>
    <name evidence="1" type="ORF">D5086_0000103900</name>
</gene>
<organism evidence="1">
    <name type="scientific">Populus alba</name>
    <name type="common">White poplar</name>
    <dbReference type="NCBI Taxonomy" id="43335"/>
    <lineage>
        <taxon>Eukaryota</taxon>
        <taxon>Viridiplantae</taxon>
        <taxon>Streptophyta</taxon>
        <taxon>Embryophyta</taxon>
        <taxon>Tracheophyta</taxon>
        <taxon>Spermatophyta</taxon>
        <taxon>Magnoliopsida</taxon>
        <taxon>eudicotyledons</taxon>
        <taxon>Gunneridae</taxon>
        <taxon>Pentapetalae</taxon>
        <taxon>rosids</taxon>
        <taxon>fabids</taxon>
        <taxon>Malpighiales</taxon>
        <taxon>Salicaceae</taxon>
        <taxon>Saliceae</taxon>
        <taxon>Populus</taxon>
    </lineage>
</organism>
<proteinExistence type="predicted"/>
<dbReference type="AlphaFoldDB" id="A0A4U5QD26"/>
<dbReference type="EMBL" id="RCHU01000301">
    <property type="protein sequence ID" value="TKS08368.1"/>
    <property type="molecule type" value="Genomic_DNA"/>
</dbReference>
<evidence type="ECO:0000313" key="1">
    <source>
        <dbReference type="EMBL" id="TKS08368.1"/>
    </source>
</evidence>